<dbReference type="PROSITE" id="PS51892">
    <property type="entry name" value="SUBTILASE"/>
    <property type="match status" value="1"/>
</dbReference>
<dbReference type="Gene3D" id="3.40.50.200">
    <property type="entry name" value="Peptidase S8/S53 domain"/>
    <property type="match status" value="1"/>
</dbReference>
<proteinExistence type="inferred from homology"/>
<dbReference type="InterPro" id="IPR050131">
    <property type="entry name" value="Peptidase_S8_subtilisin-like"/>
</dbReference>
<evidence type="ECO:0000256" key="5">
    <source>
        <dbReference type="ARBA" id="ARBA00023529"/>
    </source>
</evidence>
<evidence type="ECO:0000256" key="8">
    <source>
        <dbReference type="SAM" id="MobiDB-lite"/>
    </source>
</evidence>
<evidence type="ECO:0000313" key="11">
    <source>
        <dbReference type="Proteomes" id="UP001054902"/>
    </source>
</evidence>
<sequence>MNLLVAQVLTSEGSGTSESVMNGIAWCVEKGANVINLSLGGETSLDQIAAAQAMLQEIEDIDDVLVVAAAGNSGVNNFNQPAVLPGVLSVGAVDANKDLATFSTTNYDIELAAPGVAVTSTIPRSFGQLFASYSGTSMACPHVVGVAALVWSHFPWISAKTMREVLIHSAVDLGDEGRDERFGFGLVDAKAAYDLLASGYSSNPSMTPSSSLSPSESTSPSIEPSLSIAPSKSFSPTAAPPSCDGEFLEVIVQTDLFAHEIHWNIAQWVSPSTIGDEILRGDMYPSNSTLTDYQSICLPQCEENPMKSLYRFRLWDDFGDAGATYSILLNGVPIVQSGSDTYTKVELTTFSTCGTNVLSATLTANPAVALSATDKMSSSIQPSKSSKSSKSSRSMNAVTLEPLDPTDPRQYWLKTKRGYLMNFHTLQCLQNHRGKLVMRECEKERYHLTQSFVLTDDKTILSLAHNNLAISVSTDDSSVVLEEYISLGTGPHERNLWNIEKFLRVRFA</sequence>
<dbReference type="Proteomes" id="UP001054902">
    <property type="component" value="Unassembled WGS sequence"/>
</dbReference>
<keyword evidence="4" id="KW-0720">Serine protease</keyword>
<dbReference type="Pfam" id="PF00082">
    <property type="entry name" value="Peptidase_S8"/>
    <property type="match status" value="1"/>
</dbReference>
<comment type="catalytic activity">
    <reaction evidence="5">
        <text>Hydrolysis of proteins with broad specificity for peptide bonds, and a preference for a large uncharged residue in P1. Hydrolyzes peptide amides.</text>
        <dbReference type="EC" id="3.4.21.62"/>
    </reaction>
</comment>
<keyword evidence="3" id="KW-0378">Hydrolase</keyword>
<dbReference type="EC" id="3.4.21.62" evidence="6"/>
<feature type="compositionally biased region" description="Low complexity" evidence="8">
    <location>
        <begin position="378"/>
        <end position="394"/>
    </location>
</feature>
<feature type="compositionally biased region" description="Low complexity" evidence="8">
    <location>
        <begin position="204"/>
        <end position="228"/>
    </location>
</feature>
<feature type="region of interest" description="Disordered" evidence="8">
    <location>
        <begin position="378"/>
        <end position="400"/>
    </location>
</feature>
<dbReference type="InterPro" id="IPR035992">
    <property type="entry name" value="Ricin_B-like_lectins"/>
</dbReference>
<dbReference type="AlphaFoldDB" id="A0AAD3CFI2"/>
<feature type="domain" description="Peptidase S8/S53" evidence="9">
    <location>
        <begin position="2"/>
        <end position="185"/>
    </location>
</feature>
<evidence type="ECO:0000256" key="3">
    <source>
        <dbReference type="ARBA" id="ARBA00022801"/>
    </source>
</evidence>
<dbReference type="GO" id="GO:0005615">
    <property type="term" value="C:extracellular space"/>
    <property type="evidence" value="ECO:0007669"/>
    <property type="project" value="TreeGrafter"/>
</dbReference>
<evidence type="ECO:0000256" key="1">
    <source>
        <dbReference type="ARBA" id="ARBA00011073"/>
    </source>
</evidence>
<evidence type="ECO:0000256" key="7">
    <source>
        <dbReference type="PROSITE-ProRule" id="PRU01240"/>
    </source>
</evidence>
<evidence type="ECO:0000259" key="9">
    <source>
        <dbReference type="Pfam" id="PF00082"/>
    </source>
</evidence>
<evidence type="ECO:0000256" key="2">
    <source>
        <dbReference type="ARBA" id="ARBA00022670"/>
    </source>
</evidence>
<dbReference type="EMBL" id="BLLK01000019">
    <property type="protein sequence ID" value="GFH43949.1"/>
    <property type="molecule type" value="Genomic_DNA"/>
</dbReference>
<feature type="region of interest" description="Disordered" evidence="8">
    <location>
        <begin position="204"/>
        <end position="237"/>
    </location>
</feature>
<keyword evidence="2" id="KW-0645">Protease</keyword>
<name>A0AAD3CFI2_9STRA</name>
<dbReference type="InterPro" id="IPR036852">
    <property type="entry name" value="Peptidase_S8/S53_dom_sf"/>
</dbReference>
<evidence type="ECO:0000256" key="6">
    <source>
        <dbReference type="ARBA" id="ARBA00023619"/>
    </source>
</evidence>
<comment type="caution">
    <text evidence="10">The sequence shown here is derived from an EMBL/GenBank/DDBJ whole genome shotgun (WGS) entry which is preliminary data.</text>
</comment>
<dbReference type="InterPro" id="IPR023828">
    <property type="entry name" value="Peptidase_S8_Ser-AS"/>
</dbReference>
<gene>
    <name evidence="10" type="ORF">CTEN210_00423</name>
</gene>
<dbReference type="SUPFAM" id="SSF50370">
    <property type="entry name" value="Ricin B-like lectins"/>
    <property type="match status" value="1"/>
</dbReference>
<protein>
    <recommendedName>
        <fullName evidence="6">subtilisin</fullName>
        <ecNumber evidence="6">3.4.21.62</ecNumber>
    </recommendedName>
</protein>
<dbReference type="GO" id="GO:0004252">
    <property type="term" value="F:serine-type endopeptidase activity"/>
    <property type="evidence" value="ECO:0007669"/>
    <property type="project" value="UniProtKB-EC"/>
</dbReference>
<dbReference type="GO" id="GO:0006508">
    <property type="term" value="P:proteolysis"/>
    <property type="evidence" value="ECO:0007669"/>
    <property type="project" value="UniProtKB-KW"/>
</dbReference>
<evidence type="ECO:0000313" key="10">
    <source>
        <dbReference type="EMBL" id="GFH43949.1"/>
    </source>
</evidence>
<comment type="caution">
    <text evidence="7">Lacks conserved residue(s) required for the propagation of feature annotation.</text>
</comment>
<organism evidence="10 11">
    <name type="scientific">Chaetoceros tenuissimus</name>
    <dbReference type="NCBI Taxonomy" id="426638"/>
    <lineage>
        <taxon>Eukaryota</taxon>
        <taxon>Sar</taxon>
        <taxon>Stramenopiles</taxon>
        <taxon>Ochrophyta</taxon>
        <taxon>Bacillariophyta</taxon>
        <taxon>Coscinodiscophyceae</taxon>
        <taxon>Chaetocerotophycidae</taxon>
        <taxon>Chaetocerotales</taxon>
        <taxon>Chaetocerotaceae</taxon>
        <taxon>Chaetoceros</taxon>
    </lineage>
</organism>
<reference evidence="10 11" key="1">
    <citation type="journal article" date="2021" name="Sci. Rep.">
        <title>The genome of the diatom Chaetoceros tenuissimus carries an ancient integrated fragment of an extant virus.</title>
        <authorList>
            <person name="Hongo Y."/>
            <person name="Kimura K."/>
            <person name="Takaki Y."/>
            <person name="Yoshida Y."/>
            <person name="Baba S."/>
            <person name="Kobayashi G."/>
            <person name="Nagasaki K."/>
            <person name="Hano T."/>
            <person name="Tomaru Y."/>
        </authorList>
    </citation>
    <scope>NUCLEOTIDE SEQUENCE [LARGE SCALE GENOMIC DNA]</scope>
    <source>
        <strain evidence="10 11">NIES-3715</strain>
    </source>
</reference>
<evidence type="ECO:0000256" key="4">
    <source>
        <dbReference type="ARBA" id="ARBA00022825"/>
    </source>
</evidence>
<dbReference type="PANTHER" id="PTHR43806">
    <property type="entry name" value="PEPTIDASE S8"/>
    <property type="match status" value="1"/>
</dbReference>
<dbReference type="PANTHER" id="PTHR43806:SF11">
    <property type="entry name" value="CEREVISIN-RELATED"/>
    <property type="match status" value="1"/>
</dbReference>
<dbReference type="InterPro" id="IPR000209">
    <property type="entry name" value="Peptidase_S8/S53_dom"/>
</dbReference>
<accession>A0AAD3CFI2</accession>
<dbReference type="SUPFAM" id="SSF52743">
    <property type="entry name" value="Subtilisin-like"/>
    <property type="match status" value="1"/>
</dbReference>
<dbReference type="PROSITE" id="PS00138">
    <property type="entry name" value="SUBTILASE_SER"/>
    <property type="match status" value="1"/>
</dbReference>
<keyword evidence="11" id="KW-1185">Reference proteome</keyword>
<comment type="similarity">
    <text evidence="1 7">Belongs to the peptidase S8 family.</text>
</comment>